<dbReference type="AlphaFoldDB" id="A0A7N0VMM9"/>
<dbReference type="PANTHER" id="PTHR35730:SF2">
    <property type="entry name" value="KINETOCHORE PROTEIN SPC24 HOMOLOG-RELATED"/>
    <property type="match status" value="1"/>
</dbReference>
<sequence>MAMLSFYASVTNIIPDLDDKSKISGHIVDRDTKAVQNFELNPAKQTSFDLCNTLWKTIDM</sequence>
<name>A0A7N0VMM9_KALFE</name>
<dbReference type="GO" id="GO:0051983">
    <property type="term" value="P:regulation of chromosome segregation"/>
    <property type="evidence" value="ECO:0007669"/>
    <property type="project" value="InterPro"/>
</dbReference>
<proteinExistence type="predicted"/>
<keyword evidence="2" id="KW-1185">Reference proteome</keyword>
<reference evidence="1" key="1">
    <citation type="submission" date="2021-01" db="UniProtKB">
        <authorList>
            <consortium name="EnsemblPlants"/>
        </authorList>
    </citation>
    <scope>IDENTIFICATION</scope>
</reference>
<dbReference type="InterPro" id="IPR044951">
    <property type="entry name" value="SPC24-like"/>
</dbReference>
<dbReference type="Gene3D" id="3.30.160.570">
    <property type="entry name" value="Ncd80 complex, Spc24 subunit"/>
    <property type="match status" value="1"/>
</dbReference>
<dbReference type="OMA" id="DICNELW"/>
<dbReference type="Proteomes" id="UP000594263">
    <property type="component" value="Unplaced"/>
</dbReference>
<dbReference type="EnsemblPlants" id="Kaladp1260s0001.1.v1.1">
    <property type="protein sequence ID" value="Kaladp1260s0001.1.v1.1"/>
    <property type="gene ID" value="Kaladp1260s0001.v1.1"/>
</dbReference>
<dbReference type="PANTHER" id="PTHR35730">
    <property type="entry name" value="KINETOCHORE PROTEIN SPC24 HOMOLOG-RELATED"/>
    <property type="match status" value="1"/>
</dbReference>
<dbReference type="Gramene" id="Kaladp1260s0001.1.v1.1">
    <property type="protein sequence ID" value="Kaladp1260s0001.1.v1.1"/>
    <property type="gene ID" value="Kaladp1260s0001.v1.1"/>
</dbReference>
<evidence type="ECO:0000313" key="1">
    <source>
        <dbReference type="EnsemblPlants" id="Kaladp1260s0001.1.v1.1"/>
    </source>
</evidence>
<protein>
    <submittedName>
        <fullName evidence="1">Uncharacterized protein</fullName>
    </submittedName>
</protein>
<organism evidence="1 2">
    <name type="scientific">Kalanchoe fedtschenkoi</name>
    <name type="common">Lavender scallops</name>
    <name type="synonym">South American air plant</name>
    <dbReference type="NCBI Taxonomy" id="63787"/>
    <lineage>
        <taxon>Eukaryota</taxon>
        <taxon>Viridiplantae</taxon>
        <taxon>Streptophyta</taxon>
        <taxon>Embryophyta</taxon>
        <taxon>Tracheophyta</taxon>
        <taxon>Spermatophyta</taxon>
        <taxon>Magnoliopsida</taxon>
        <taxon>eudicotyledons</taxon>
        <taxon>Gunneridae</taxon>
        <taxon>Pentapetalae</taxon>
        <taxon>Saxifragales</taxon>
        <taxon>Crassulaceae</taxon>
        <taxon>Kalanchoe</taxon>
    </lineage>
</organism>
<accession>A0A7N0VMM9</accession>
<evidence type="ECO:0000313" key="2">
    <source>
        <dbReference type="Proteomes" id="UP000594263"/>
    </source>
</evidence>